<dbReference type="PROSITE" id="PS52016">
    <property type="entry name" value="TONB_DEPENDENT_REC_3"/>
    <property type="match status" value="1"/>
</dbReference>
<keyword evidence="2 10" id="KW-0813">Transport</keyword>
<evidence type="ECO:0000259" key="14">
    <source>
        <dbReference type="Pfam" id="PF00593"/>
    </source>
</evidence>
<evidence type="ECO:0000313" key="17">
    <source>
        <dbReference type="Proteomes" id="UP001595887"/>
    </source>
</evidence>
<feature type="domain" description="TonB-dependent receptor plug" evidence="15">
    <location>
        <begin position="66"/>
        <end position="172"/>
    </location>
</feature>
<evidence type="ECO:0000256" key="1">
    <source>
        <dbReference type="ARBA" id="ARBA00004571"/>
    </source>
</evidence>
<dbReference type="PANTHER" id="PTHR30069:SF53">
    <property type="entry name" value="COLICIN I RECEPTOR-RELATED"/>
    <property type="match status" value="1"/>
</dbReference>
<dbReference type="CDD" id="cd01347">
    <property type="entry name" value="ligand_gated_channel"/>
    <property type="match status" value="1"/>
</dbReference>
<keyword evidence="16" id="KW-0675">Receptor</keyword>
<keyword evidence="3 10" id="KW-1134">Transmembrane beta strand</keyword>
<reference evidence="17" key="1">
    <citation type="journal article" date="2019" name="Int. J. Syst. Evol. Microbiol.">
        <title>The Global Catalogue of Microorganisms (GCM) 10K type strain sequencing project: providing services to taxonomists for standard genome sequencing and annotation.</title>
        <authorList>
            <consortium name="The Broad Institute Genomics Platform"/>
            <consortium name="The Broad Institute Genome Sequencing Center for Infectious Disease"/>
            <person name="Wu L."/>
            <person name="Ma J."/>
        </authorList>
    </citation>
    <scope>NUCLEOTIDE SEQUENCE [LARGE SCALE GENOMIC DNA]</scope>
    <source>
        <strain evidence="17">CECT 8531</strain>
    </source>
</reference>
<dbReference type="Proteomes" id="UP001595887">
    <property type="component" value="Unassembled WGS sequence"/>
</dbReference>
<dbReference type="EMBL" id="JBHSDH010000013">
    <property type="protein sequence ID" value="MFC4292647.1"/>
    <property type="molecule type" value="Genomic_DNA"/>
</dbReference>
<keyword evidence="7 12" id="KW-0798">TonB box</keyword>
<dbReference type="InterPro" id="IPR000531">
    <property type="entry name" value="Beta-barrel_TonB"/>
</dbReference>
<evidence type="ECO:0000256" key="9">
    <source>
        <dbReference type="ARBA" id="ARBA00023237"/>
    </source>
</evidence>
<evidence type="ECO:0000259" key="15">
    <source>
        <dbReference type="Pfam" id="PF07715"/>
    </source>
</evidence>
<feature type="signal peptide" evidence="13">
    <location>
        <begin position="1"/>
        <end position="24"/>
    </location>
</feature>
<dbReference type="InterPro" id="IPR037066">
    <property type="entry name" value="Plug_dom_sf"/>
</dbReference>
<dbReference type="Pfam" id="PF07715">
    <property type="entry name" value="Plug"/>
    <property type="match status" value="1"/>
</dbReference>
<evidence type="ECO:0000256" key="7">
    <source>
        <dbReference type="ARBA" id="ARBA00023077"/>
    </source>
</evidence>
<evidence type="ECO:0000256" key="11">
    <source>
        <dbReference type="PROSITE-ProRule" id="PRU10144"/>
    </source>
</evidence>
<feature type="chain" id="PRO_5045770364" evidence="13">
    <location>
        <begin position="25"/>
        <end position="646"/>
    </location>
</feature>
<keyword evidence="5 13" id="KW-0732">Signal</keyword>
<evidence type="ECO:0000256" key="2">
    <source>
        <dbReference type="ARBA" id="ARBA00022448"/>
    </source>
</evidence>
<keyword evidence="17" id="KW-1185">Reference proteome</keyword>
<evidence type="ECO:0000256" key="6">
    <source>
        <dbReference type="ARBA" id="ARBA00023065"/>
    </source>
</evidence>
<sequence>MLKSLLKCGAACAVLGGYSCSVWAQDSQNTDQVSTDGESFDHETILPPRLRPIIVTANGAPSYPEQVGQSITEINLPLIEQRQAATISDLIDSTPGVTVSRNGGIGKTTALRIRGAEGDQTLTLIDGVRVNDPSSPGGGFDFGNLLIGNIERVEILRGPNSVPWGSQAIGGVVNIVTSAPQGLNARAEYGSNDRSSVAANAGIESGILSASLGGGYFRDDAISAFRGGTEADGYRQYAANGKIGLRLSDDIDVDLRGYFADSKTDIDGFPPPLFSFADTTDFSTAQEIFGYAGVNFRLFDGALKNRAAFTIADINRDNFSIAGQAVPDFLARGRTERFEYVGDAQLSGALRSVFGIEHENSRFNDGFTFAKTNVSSAFGQIIADPSDSVTFTGGARFDDHRDYGSQVTFSANGSWRPSYDTVIRAAYGEGFKAPTLFQLRSDFGNVTLKPEQSRSYEVSIEQKLLDDRLTLGAALFLRNSRDQIDFASCFGQTTGICTNRPFGTYDNIDRTRAKGLELQMNIRPADNVTIDANYSYTDSEDRTSGLALLRRPKHDANINADWQPVDGVNLGASLQMVGDSFDTDFQTFTRTQLDGYALVALRASYQVTGAVTLYGRVDNLGDENYETVSGYGNYGRTAHIGIRANF</sequence>
<evidence type="ECO:0000256" key="12">
    <source>
        <dbReference type="RuleBase" id="RU003357"/>
    </source>
</evidence>
<dbReference type="InterPro" id="IPR036942">
    <property type="entry name" value="Beta-barrel_TonB_sf"/>
</dbReference>
<accession>A0ABV8RH09</accession>
<evidence type="ECO:0000256" key="13">
    <source>
        <dbReference type="SAM" id="SignalP"/>
    </source>
</evidence>
<evidence type="ECO:0000256" key="8">
    <source>
        <dbReference type="ARBA" id="ARBA00023136"/>
    </source>
</evidence>
<dbReference type="Pfam" id="PF00593">
    <property type="entry name" value="TonB_dep_Rec_b-barrel"/>
    <property type="match status" value="1"/>
</dbReference>
<dbReference type="Gene3D" id="2.170.130.10">
    <property type="entry name" value="TonB-dependent receptor, plug domain"/>
    <property type="match status" value="1"/>
</dbReference>
<gene>
    <name evidence="16" type="ORF">ACFOWX_09510</name>
</gene>
<dbReference type="PROSITE" id="PS01156">
    <property type="entry name" value="TONB_DEPENDENT_REC_2"/>
    <property type="match status" value="1"/>
</dbReference>
<dbReference type="PROSITE" id="PS51257">
    <property type="entry name" value="PROKAR_LIPOPROTEIN"/>
    <property type="match status" value="1"/>
</dbReference>
<dbReference type="InterPro" id="IPR039426">
    <property type="entry name" value="TonB-dep_rcpt-like"/>
</dbReference>
<organism evidence="16 17">
    <name type="scientific">Sphingorhabdus arenilitoris</name>
    <dbReference type="NCBI Taxonomy" id="1490041"/>
    <lineage>
        <taxon>Bacteria</taxon>
        <taxon>Pseudomonadati</taxon>
        <taxon>Pseudomonadota</taxon>
        <taxon>Alphaproteobacteria</taxon>
        <taxon>Sphingomonadales</taxon>
        <taxon>Sphingomonadaceae</taxon>
        <taxon>Sphingorhabdus</taxon>
    </lineage>
</organism>
<keyword evidence="8 10" id="KW-0472">Membrane</keyword>
<dbReference type="InterPro" id="IPR010917">
    <property type="entry name" value="TonB_rcpt_CS"/>
</dbReference>
<evidence type="ECO:0000313" key="16">
    <source>
        <dbReference type="EMBL" id="MFC4292647.1"/>
    </source>
</evidence>
<comment type="caution">
    <text evidence="16">The sequence shown here is derived from an EMBL/GenBank/DDBJ whole genome shotgun (WGS) entry which is preliminary data.</text>
</comment>
<evidence type="ECO:0000256" key="3">
    <source>
        <dbReference type="ARBA" id="ARBA00022452"/>
    </source>
</evidence>
<keyword evidence="6" id="KW-0406">Ion transport</keyword>
<evidence type="ECO:0000256" key="5">
    <source>
        <dbReference type="ARBA" id="ARBA00022729"/>
    </source>
</evidence>
<keyword evidence="4 10" id="KW-0812">Transmembrane</keyword>
<dbReference type="InterPro" id="IPR012910">
    <property type="entry name" value="Plug_dom"/>
</dbReference>
<protein>
    <submittedName>
        <fullName evidence="16">TonB-dependent receptor plug domain-containing protein</fullName>
    </submittedName>
</protein>
<dbReference type="PANTHER" id="PTHR30069">
    <property type="entry name" value="TONB-DEPENDENT OUTER MEMBRANE RECEPTOR"/>
    <property type="match status" value="1"/>
</dbReference>
<comment type="similarity">
    <text evidence="10 12">Belongs to the TonB-dependent receptor family.</text>
</comment>
<dbReference type="Gene3D" id="2.40.170.20">
    <property type="entry name" value="TonB-dependent receptor, beta-barrel domain"/>
    <property type="match status" value="1"/>
</dbReference>
<dbReference type="RefSeq" id="WP_381423509.1">
    <property type="nucleotide sequence ID" value="NZ_JBHSDH010000013.1"/>
</dbReference>
<evidence type="ECO:0000256" key="10">
    <source>
        <dbReference type="PROSITE-ProRule" id="PRU01360"/>
    </source>
</evidence>
<keyword evidence="9 10" id="KW-0998">Cell outer membrane</keyword>
<dbReference type="SUPFAM" id="SSF56935">
    <property type="entry name" value="Porins"/>
    <property type="match status" value="1"/>
</dbReference>
<name>A0ABV8RH09_9SPHN</name>
<feature type="domain" description="TonB-dependent receptor-like beta-barrel" evidence="14">
    <location>
        <begin position="226"/>
        <end position="620"/>
    </location>
</feature>
<evidence type="ECO:0000256" key="4">
    <source>
        <dbReference type="ARBA" id="ARBA00022692"/>
    </source>
</evidence>
<comment type="subcellular location">
    <subcellularLocation>
        <location evidence="1 10">Cell outer membrane</location>
        <topology evidence="1 10">Multi-pass membrane protein</topology>
    </subcellularLocation>
</comment>
<proteinExistence type="inferred from homology"/>
<feature type="short sequence motif" description="TonB C-terminal box" evidence="11">
    <location>
        <begin position="629"/>
        <end position="646"/>
    </location>
</feature>